<evidence type="ECO:0000256" key="6">
    <source>
        <dbReference type="PIRSR" id="PIRSR604254-1"/>
    </source>
</evidence>
<dbReference type="EMBL" id="WJNG01000002">
    <property type="protein sequence ID" value="MRH41873.1"/>
    <property type="molecule type" value="Genomic_DNA"/>
</dbReference>
<dbReference type="GO" id="GO:0016020">
    <property type="term" value="C:membrane"/>
    <property type="evidence" value="ECO:0007669"/>
    <property type="project" value="InterPro"/>
</dbReference>
<feature type="transmembrane region" description="Helical" evidence="7">
    <location>
        <begin position="43"/>
        <end position="63"/>
    </location>
</feature>
<feature type="transmembrane region" description="Helical" evidence="7">
    <location>
        <begin position="12"/>
        <end position="37"/>
    </location>
</feature>
<evidence type="ECO:0000256" key="4">
    <source>
        <dbReference type="ARBA" id="ARBA00022989"/>
    </source>
</evidence>
<keyword evidence="5 7" id="KW-0472">Membrane</keyword>
<dbReference type="Pfam" id="PF03006">
    <property type="entry name" value="HlyIII"/>
    <property type="match status" value="1"/>
</dbReference>
<dbReference type="InterPro" id="IPR004254">
    <property type="entry name" value="AdipoR/HlyIII-related"/>
</dbReference>
<accession>A0A6A8D7Z3</accession>
<feature type="binding site" evidence="6">
    <location>
        <position position="67"/>
    </location>
    <ligand>
        <name>Zn(2+)</name>
        <dbReference type="ChEBI" id="CHEBI:29105"/>
    </ligand>
</feature>
<dbReference type="GO" id="GO:0046872">
    <property type="term" value="F:metal ion binding"/>
    <property type="evidence" value="ECO:0007669"/>
    <property type="project" value="UniProtKB-KW"/>
</dbReference>
<sequence>MMTTHTFTQKEELAHAITHGFGVLISIVGLILLIIFSSLQGDAWQIVSSIIFGVTMLLMYIASTVSHGLPAGKWKDIFQIFDHSSIYLFIAGSYTPLLLVPLRSELGWTLFGIVWGIALIGIVFKIFFVQKFLVLSTVFYVLMGWMIIFAWGPLTDVLPTSGLLYLIIGGVLYTVGSIFYVWRSFYYHHAVWHLFVIAGSVFHFFTIFLYVI</sequence>
<dbReference type="GO" id="GO:0012505">
    <property type="term" value="C:endomembrane system"/>
    <property type="evidence" value="ECO:0007669"/>
    <property type="project" value="UniProtKB-SubCell"/>
</dbReference>
<feature type="transmembrane region" description="Helical" evidence="7">
    <location>
        <begin position="163"/>
        <end position="182"/>
    </location>
</feature>
<feature type="transmembrane region" description="Helical" evidence="7">
    <location>
        <begin position="191"/>
        <end position="211"/>
    </location>
</feature>
<keyword evidence="6" id="KW-0479">Metal-binding</keyword>
<evidence type="ECO:0000256" key="5">
    <source>
        <dbReference type="ARBA" id="ARBA00023136"/>
    </source>
</evidence>
<feature type="binding site" evidence="6">
    <location>
        <position position="189"/>
    </location>
    <ligand>
        <name>Zn(2+)</name>
        <dbReference type="ChEBI" id="CHEBI:29105"/>
    </ligand>
</feature>
<evidence type="ECO:0000313" key="8">
    <source>
        <dbReference type="EMBL" id="MRH41873.1"/>
    </source>
</evidence>
<name>A0A6A8D7Z3_9BACI</name>
<dbReference type="Proteomes" id="UP000799092">
    <property type="component" value="Unassembled WGS sequence"/>
</dbReference>
<protein>
    <submittedName>
        <fullName evidence="8">Hemolysin III family protein</fullName>
    </submittedName>
</protein>
<keyword evidence="9" id="KW-1185">Reference proteome</keyword>
<feature type="transmembrane region" description="Helical" evidence="7">
    <location>
        <begin position="84"/>
        <end position="102"/>
    </location>
</feature>
<evidence type="ECO:0000256" key="3">
    <source>
        <dbReference type="ARBA" id="ARBA00022692"/>
    </source>
</evidence>
<organism evidence="8 9">
    <name type="scientific">Aquibacillus halophilus</name>
    <dbReference type="NCBI Taxonomy" id="930132"/>
    <lineage>
        <taxon>Bacteria</taxon>
        <taxon>Bacillati</taxon>
        <taxon>Bacillota</taxon>
        <taxon>Bacilli</taxon>
        <taxon>Bacillales</taxon>
        <taxon>Bacillaceae</taxon>
        <taxon>Aquibacillus</taxon>
    </lineage>
</organism>
<evidence type="ECO:0000256" key="1">
    <source>
        <dbReference type="ARBA" id="ARBA00004127"/>
    </source>
</evidence>
<dbReference type="PANTHER" id="PTHR20855">
    <property type="entry name" value="ADIPOR/PROGESTIN RECEPTOR-RELATED"/>
    <property type="match status" value="1"/>
</dbReference>
<feature type="transmembrane region" description="Helical" evidence="7">
    <location>
        <begin position="108"/>
        <end position="127"/>
    </location>
</feature>
<keyword evidence="3 7" id="KW-0812">Transmembrane</keyword>
<comment type="subcellular location">
    <subcellularLocation>
        <location evidence="1">Endomembrane system</location>
        <topology evidence="1">Multi-pass membrane protein</topology>
    </subcellularLocation>
</comment>
<dbReference type="PANTHER" id="PTHR20855:SF129">
    <property type="entry name" value="HEMOLYSIN-3 HOMOLOG"/>
    <property type="match status" value="1"/>
</dbReference>
<feature type="binding site" evidence="6">
    <location>
        <position position="193"/>
    </location>
    <ligand>
        <name>Zn(2+)</name>
        <dbReference type="ChEBI" id="CHEBI:29105"/>
    </ligand>
</feature>
<gene>
    <name evidence="8" type="ORF">GH741_04195</name>
</gene>
<comment type="caution">
    <text evidence="8">The sequence shown here is derived from an EMBL/GenBank/DDBJ whole genome shotgun (WGS) entry which is preliminary data.</text>
</comment>
<dbReference type="InterPro" id="IPR005744">
    <property type="entry name" value="Hy-lIII"/>
</dbReference>
<keyword evidence="4 7" id="KW-1133">Transmembrane helix</keyword>
<keyword evidence="6" id="KW-0862">Zinc</keyword>
<feature type="transmembrane region" description="Helical" evidence="7">
    <location>
        <begin position="132"/>
        <end position="151"/>
    </location>
</feature>
<evidence type="ECO:0000313" key="9">
    <source>
        <dbReference type="Proteomes" id="UP000799092"/>
    </source>
</evidence>
<proteinExistence type="inferred from homology"/>
<dbReference type="AlphaFoldDB" id="A0A6A8D7Z3"/>
<dbReference type="NCBIfam" id="TIGR01065">
    <property type="entry name" value="hlyIII"/>
    <property type="match status" value="1"/>
</dbReference>
<comment type="similarity">
    <text evidence="2">Belongs to the UPF0073 (Hly-III) family.</text>
</comment>
<evidence type="ECO:0000256" key="2">
    <source>
        <dbReference type="ARBA" id="ARBA00008488"/>
    </source>
</evidence>
<reference evidence="8" key="1">
    <citation type="submission" date="2019-11" db="EMBL/GenBank/DDBJ databases">
        <authorList>
            <person name="Li J."/>
        </authorList>
    </citation>
    <scope>NUCLEOTIDE SEQUENCE</scope>
    <source>
        <strain evidence="8">B6B</strain>
    </source>
</reference>
<dbReference type="GO" id="GO:0140911">
    <property type="term" value="F:pore-forming activity"/>
    <property type="evidence" value="ECO:0007669"/>
    <property type="project" value="InterPro"/>
</dbReference>
<evidence type="ECO:0000256" key="7">
    <source>
        <dbReference type="SAM" id="Phobius"/>
    </source>
</evidence>